<dbReference type="EMBL" id="CAIIXF020000005">
    <property type="protein sequence ID" value="CAH1783400.1"/>
    <property type="molecule type" value="Genomic_DNA"/>
</dbReference>
<dbReference type="Proteomes" id="UP000749559">
    <property type="component" value="Unassembled WGS sequence"/>
</dbReference>
<protein>
    <recommendedName>
        <fullName evidence="2">Domain of unknown function with conserved HDNR motif domain-containing protein</fullName>
    </recommendedName>
</protein>
<dbReference type="InterPro" id="IPR029369">
    <property type="entry name" value="HDNR"/>
</dbReference>
<feature type="domain" description="Domain of unknown function with conserved HDNR motif" evidence="2">
    <location>
        <begin position="1"/>
        <end position="159"/>
    </location>
</feature>
<name>A0A8S4NPW9_OWEFU</name>
<feature type="region of interest" description="Disordered" evidence="1">
    <location>
        <begin position="38"/>
        <end position="57"/>
    </location>
</feature>
<evidence type="ECO:0000313" key="3">
    <source>
        <dbReference type="EMBL" id="CAH1783400.1"/>
    </source>
</evidence>
<gene>
    <name evidence="3" type="ORF">OFUS_LOCUS9747</name>
</gene>
<dbReference type="OrthoDB" id="10003408at2759"/>
<evidence type="ECO:0000259" key="2">
    <source>
        <dbReference type="Pfam" id="PF15115"/>
    </source>
</evidence>
<sequence>MPKGRLNAPPTQSDGVWFRHRGNDVWSTLDRRVDTSTGGMLHSTFKESSKTKPLPPPAPYCEKDQKNFKLKNTFSSHDNRNSFQDHGVYFGNGQDTRTLGKNLTKPSDRHHFTNKDYLKHDGRTTVNYSYDSNYAVSYQGDQNTKKPVHRRFPRIHPQGEPGPKKLDTTITDIYQPPAVPYNTSLQVLASSQEPFLKHNPWKFSYHGSPKCYPPFDKVDRQNPYPVWMVQGS</sequence>
<dbReference type="PANTHER" id="PTHR35440">
    <property type="entry name" value="TESTIS-EXPRESSED PROTEIN 36"/>
    <property type="match status" value="1"/>
</dbReference>
<comment type="caution">
    <text evidence="3">The sequence shown here is derived from an EMBL/GenBank/DDBJ whole genome shotgun (WGS) entry which is preliminary data.</text>
</comment>
<reference evidence="3" key="1">
    <citation type="submission" date="2022-03" db="EMBL/GenBank/DDBJ databases">
        <authorList>
            <person name="Martin C."/>
        </authorList>
    </citation>
    <scope>NUCLEOTIDE SEQUENCE</scope>
</reference>
<evidence type="ECO:0000256" key="1">
    <source>
        <dbReference type="SAM" id="MobiDB-lite"/>
    </source>
</evidence>
<keyword evidence="4" id="KW-1185">Reference proteome</keyword>
<dbReference type="Pfam" id="PF15115">
    <property type="entry name" value="HDNR"/>
    <property type="match status" value="1"/>
</dbReference>
<accession>A0A8S4NPW9</accession>
<dbReference type="AlphaFoldDB" id="A0A8S4NPW9"/>
<evidence type="ECO:0000313" key="4">
    <source>
        <dbReference type="Proteomes" id="UP000749559"/>
    </source>
</evidence>
<proteinExistence type="predicted"/>
<organism evidence="3 4">
    <name type="scientific">Owenia fusiformis</name>
    <name type="common">Polychaete worm</name>
    <dbReference type="NCBI Taxonomy" id="6347"/>
    <lineage>
        <taxon>Eukaryota</taxon>
        <taxon>Metazoa</taxon>
        <taxon>Spiralia</taxon>
        <taxon>Lophotrochozoa</taxon>
        <taxon>Annelida</taxon>
        <taxon>Polychaeta</taxon>
        <taxon>Sedentaria</taxon>
        <taxon>Canalipalpata</taxon>
        <taxon>Sabellida</taxon>
        <taxon>Oweniida</taxon>
        <taxon>Oweniidae</taxon>
        <taxon>Owenia</taxon>
    </lineage>
</organism>
<dbReference type="PANTHER" id="PTHR35440:SF1">
    <property type="entry name" value="TESTIS-EXPRESSED PROTEIN 36"/>
    <property type="match status" value="1"/>
</dbReference>